<sequence length="138" mass="15025">MRQGPGAGLPEIDKEVRLEEVETRLGILACQLGEPGDRGAGCPGLYLRAAGIGNRDASGLRPIGNRCVGADRPRGRMRVGSVHPVDQSSFCVGDLYADFSCGRKFCSYLTIFYCLVTHFLRRVSSIRLGSSVLFWGFL</sequence>
<gene>
    <name evidence="1" type="ORF">JTE90_022887</name>
</gene>
<dbReference type="Proteomes" id="UP000827092">
    <property type="component" value="Unassembled WGS sequence"/>
</dbReference>
<evidence type="ECO:0000313" key="2">
    <source>
        <dbReference type="Proteomes" id="UP000827092"/>
    </source>
</evidence>
<keyword evidence="2" id="KW-1185">Reference proteome</keyword>
<organism evidence="1 2">
    <name type="scientific">Oedothorax gibbosus</name>
    <dbReference type="NCBI Taxonomy" id="931172"/>
    <lineage>
        <taxon>Eukaryota</taxon>
        <taxon>Metazoa</taxon>
        <taxon>Ecdysozoa</taxon>
        <taxon>Arthropoda</taxon>
        <taxon>Chelicerata</taxon>
        <taxon>Arachnida</taxon>
        <taxon>Araneae</taxon>
        <taxon>Araneomorphae</taxon>
        <taxon>Entelegynae</taxon>
        <taxon>Araneoidea</taxon>
        <taxon>Linyphiidae</taxon>
        <taxon>Erigoninae</taxon>
        <taxon>Oedothorax</taxon>
    </lineage>
</organism>
<reference evidence="1 2" key="1">
    <citation type="journal article" date="2022" name="Nat. Ecol. Evol.">
        <title>A masculinizing supergene underlies an exaggerated male reproductive morph in a spider.</title>
        <authorList>
            <person name="Hendrickx F."/>
            <person name="De Corte Z."/>
            <person name="Sonet G."/>
            <person name="Van Belleghem S.M."/>
            <person name="Kostlbacher S."/>
            <person name="Vangestel C."/>
        </authorList>
    </citation>
    <scope>NUCLEOTIDE SEQUENCE [LARGE SCALE GENOMIC DNA]</scope>
    <source>
        <strain evidence="1">W744_W776</strain>
    </source>
</reference>
<dbReference type="EMBL" id="JAFNEN010000270">
    <property type="protein sequence ID" value="KAG8187494.1"/>
    <property type="molecule type" value="Genomic_DNA"/>
</dbReference>
<name>A0AAV6UUK8_9ARAC</name>
<accession>A0AAV6UUK8</accession>
<protein>
    <submittedName>
        <fullName evidence="1">Uncharacterized protein</fullName>
    </submittedName>
</protein>
<evidence type="ECO:0000313" key="1">
    <source>
        <dbReference type="EMBL" id="KAG8187494.1"/>
    </source>
</evidence>
<proteinExistence type="predicted"/>
<comment type="caution">
    <text evidence="1">The sequence shown here is derived from an EMBL/GenBank/DDBJ whole genome shotgun (WGS) entry which is preliminary data.</text>
</comment>
<dbReference type="AlphaFoldDB" id="A0AAV6UUK8"/>